<evidence type="ECO:0000256" key="1">
    <source>
        <dbReference type="ARBA" id="ARBA00022737"/>
    </source>
</evidence>
<protein>
    <submittedName>
        <fullName evidence="4">Ankyrin repeat protein</fullName>
    </submittedName>
</protein>
<evidence type="ECO:0000313" key="5">
    <source>
        <dbReference type="Proteomes" id="UP000007115"/>
    </source>
</evidence>
<name>G9N4W9_HYPVG</name>
<dbReference type="PROSITE" id="PS50088">
    <property type="entry name" value="ANK_REPEAT"/>
    <property type="match status" value="2"/>
</dbReference>
<dbReference type="GeneID" id="25789964"/>
<accession>G9N4W9</accession>
<dbReference type="VEuPathDB" id="FungiDB:TRIVIDRAFT_19676"/>
<dbReference type="eggNOG" id="KOG4177">
    <property type="taxonomic scope" value="Eukaryota"/>
</dbReference>
<proteinExistence type="predicted"/>
<feature type="non-terminal residue" evidence="4">
    <location>
        <position position="1"/>
    </location>
</feature>
<dbReference type="InterPro" id="IPR002110">
    <property type="entry name" value="Ankyrin_rpt"/>
</dbReference>
<keyword evidence="2 3" id="KW-0040">ANK repeat</keyword>
<keyword evidence="5" id="KW-1185">Reference proteome</keyword>
<dbReference type="SUPFAM" id="SSF48403">
    <property type="entry name" value="Ankyrin repeat"/>
    <property type="match status" value="1"/>
</dbReference>
<dbReference type="STRING" id="413071.G9N4W9"/>
<dbReference type="Pfam" id="PF00023">
    <property type="entry name" value="Ank"/>
    <property type="match status" value="1"/>
</dbReference>
<feature type="repeat" description="ANK" evidence="3">
    <location>
        <begin position="33"/>
        <end position="65"/>
    </location>
</feature>
<evidence type="ECO:0000256" key="2">
    <source>
        <dbReference type="ARBA" id="ARBA00023043"/>
    </source>
</evidence>
<feature type="non-terminal residue" evidence="4">
    <location>
        <position position="106"/>
    </location>
</feature>
<gene>
    <name evidence="4" type="ORF">TRIVIDRAFT_19676</name>
</gene>
<feature type="repeat" description="ANK" evidence="3">
    <location>
        <begin position="80"/>
        <end position="106"/>
    </location>
</feature>
<dbReference type="Gene3D" id="1.25.40.20">
    <property type="entry name" value="Ankyrin repeat-containing domain"/>
    <property type="match status" value="3"/>
</dbReference>
<dbReference type="PRINTS" id="PR01415">
    <property type="entry name" value="ANKYRIN"/>
</dbReference>
<dbReference type="AlphaFoldDB" id="G9N4W9"/>
<dbReference type="Pfam" id="PF12796">
    <property type="entry name" value="Ank_2"/>
    <property type="match status" value="1"/>
</dbReference>
<dbReference type="Proteomes" id="UP000007115">
    <property type="component" value="Unassembled WGS sequence"/>
</dbReference>
<dbReference type="InterPro" id="IPR036770">
    <property type="entry name" value="Ankyrin_rpt-contain_sf"/>
</dbReference>
<dbReference type="SMART" id="SM00248">
    <property type="entry name" value="ANK"/>
    <property type="match status" value="2"/>
</dbReference>
<keyword evidence="1" id="KW-0677">Repeat</keyword>
<dbReference type="InParanoid" id="G9N4W9"/>
<dbReference type="PROSITE" id="PS50297">
    <property type="entry name" value="ANK_REP_REGION"/>
    <property type="match status" value="2"/>
</dbReference>
<dbReference type="HOGENOM" id="CLU_2229491_0_0_1"/>
<sequence length="106" mass="11558">LTSVLHIACQLCSKEITRLVLCRGALPGTLDTYGWSPLHLASWSGNTDVIEMLIDHGADIELQKNWNQPPLFDRFRTHYSGTTPVHQAAARGHLAAVELLLAAGAD</sequence>
<dbReference type="EMBL" id="ABDF02000086">
    <property type="protein sequence ID" value="EHK18643.1"/>
    <property type="molecule type" value="Genomic_DNA"/>
</dbReference>
<dbReference type="PANTHER" id="PTHR24171">
    <property type="entry name" value="ANKYRIN REPEAT DOMAIN-CONTAINING PROTEIN 39-RELATED"/>
    <property type="match status" value="1"/>
</dbReference>
<dbReference type="OrthoDB" id="4884755at2759"/>
<reference evidence="4 5" key="1">
    <citation type="journal article" date="2011" name="Genome Biol.">
        <title>Comparative genome sequence analysis underscores mycoparasitism as the ancestral life style of Trichoderma.</title>
        <authorList>
            <person name="Kubicek C.P."/>
            <person name="Herrera-Estrella A."/>
            <person name="Seidl-Seiboth V."/>
            <person name="Martinez D.A."/>
            <person name="Druzhinina I.S."/>
            <person name="Thon M."/>
            <person name="Zeilinger S."/>
            <person name="Casas-Flores S."/>
            <person name="Horwitz B.A."/>
            <person name="Mukherjee P.K."/>
            <person name="Mukherjee M."/>
            <person name="Kredics L."/>
            <person name="Alcaraz L.D."/>
            <person name="Aerts A."/>
            <person name="Antal Z."/>
            <person name="Atanasova L."/>
            <person name="Cervantes-Badillo M.G."/>
            <person name="Challacombe J."/>
            <person name="Chertkov O."/>
            <person name="McCluskey K."/>
            <person name="Coulpier F."/>
            <person name="Deshpande N."/>
            <person name="von Doehren H."/>
            <person name="Ebbole D.J."/>
            <person name="Esquivel-Naranjo E.U."/>
            <person name="Fekete E."/>
            <person name="Flipphi M."/>
            <person name="Glaser F."/>
            <person name="Gomez-Rodriguez E.Y."/>
            <person name="Gruber S."/>
            <person name="Han C."/>
            <person name="Henrissat B."/>
            <person name="Hermosa R."/>
            <person name="Hernandez-Onate M."/>
            <person name="Karaffa L."/>
            <person name="Kosti I."/>
            <person name="Le Crom S."/>
            <person name="Lindquist E."/>
            <person name="Lucas S."/>
            <person name="Luebeck M."/>
            <person name="Luebeck P.S."/>
            <person name="Margeot A."/>
            <person name="Metz B."/>
            <person name="Misra M."/>
            <person name="Nevalainen H."/>
            <person name="Omann M."/>
            <person name="Packer N."/>
            <person name="Perrone G."/>
            <person name="Uresti-Rivera E.E."/>
            <person name="Salamov A."/>
            <person name="Schmoll M."/>
            <person name="Seiboth B."/>
            <person name="Shapiro H."/>
            <person name="Sukno S."/>
            <person name="Tamayo-Ramos J.A."/>
            <person name="Tisch D."/>
            <person name="Wiest A."/>
            <person name="Wilkinson H.H."/>
            <person name="Zhang M."/>
            <person name="Coutinho P.M."/>
            <person name="Kenerley C.M."/>
            <person name="Monte E."/>
            <person name="Baker S.E."/>
            <person name="Grigoriev I.V."/>
        </authorList>
    </citation>
    <scope>NUCLEOTIDE SEQUENCE [LARGE SCALE GENOMIC DNA]</scope>
    <source>
        <strain evidence="5">Gv29-8 / FGSC 10586</strain>
    </source>
</reference>
<comment type="caution">
    <text evidence="4">The sequence shown here is derived from an EMBL/GenBank/DDBJ whole genome shotgun (WGS) entry which is preliminary data.</text>
</comment>
<organism evidence="4 5">
    <name type="scientific">Hypocrea virens (strain Gv29-8 / FGSC 10586)</name>
    <name type="common">Gliocladium virens</name>
    <name type="synonym">Trichoderma virens</name>
    <dbReference type="NCBI Taxonomy" id="413071"/>
    <lineage>
        <taxon>Eukaryota</taxon>
        <taxon>Fungi</taxon>
        <taxon>Dikarya</taxon>
        <taxon>Ascomycota</taxon>
        <taxon>Pezizomycotina</taxon>
        <taxon>Sordariomycetes</taxon>
        <taxon>Hypocreomycetidae</taxon>
        <taxon>Hypocreales</taxon>
        <taxon>Hypocreaceae</taxon>
        <taxon>Trichoderma</taxon>
    </lineage>
</organism>
<evidence type="ECO:0000313" key="4">
    <source>
        <dbReference type="EMBL" id="EHK18643.1"/>
    </source>
</evidence>
<dbReference type="OMA" id="DRFRTHY"/>
<evidence type="ECO:0000256" key="3">
    <source>
        <dbReference type="PROSITE-ProRule" id="PRU00023"/>
    </source>
</evidence>
<dbReference type="RefSeq" id="XP_013952836.1">
    <property type="nucleotide sequence ID" value="XM_014097361.1"/>
</dbReference>